<reference evidence="6 7" key="1">
    <citation type="submission" date="2018-03" db="EMBL/GenBank/DDBJ databases">
        <title>Genomic Encyclopedia of Archaeal and Bacterial Type Strains, Phase II (KMG-II): from individual species to whole genera.</title>
        <authorList>
            <person name="Goeker M."/>
        </authorList>
    </citation>
    <scope>NUCLEOTIDE SEQUENCE [LARGE SCALE GENOMIC DNA]</scope>
    <source>
        <strain evidence="6 7">DSM 44720</strain>
    </source>
</reference>
<dbReference type="OrthoDB" id="199743at2"/>
<dbReference type="GO" id="GO:0008483">
    <property type="term" value="F:transaminase activity"/>
    <property type="evidence" value="ECO:0007669"/>
    <property type="project" value="UniProtKB-KW"/>
</dbReference>
<dbReference type="RefSeq" id="WP_106189162.1">
    <property type="nucleotide sequence ID" value="NZ_PVTF01000006.1"/>
</dbReference>
<dbReference type="PANTHER" id="PTHR42790:SF19">
    <property type="entry name" value="KYNURENINE_ALPHA-AMINOADIPATE AMINOTRANSFERASE, MITOCHONDRIAL"/>
    <property type="match status" value="1"/>
</dbReference>
<dbReference type="InterPro" id="IPR050859">
    <property type="entry name" value="Class-I_PLP-dep_aminotransf"/>
</dbReference>
<dbReference type="GO" id="GO:0030170">
    <property type="term" value="F:pyridoxal phosphate binding"/>
    <property type="evidence" value="ECO:0007669"/>
    <property type="project" value="InterPro"/>
</dbReference>
<evidence type="ECO:0000256" key="2">
    <source>
        <dbReference type="ARBA" id="ARBA00022576"/>
    </source>
</evidence>
<dbReference type="InterPro" id="IPR015424">
    <property type="entry name" value="PyrdxlP-dep_Trfase"/>
</dbReference>
<evidence type="ECO:0000256" key="1">
    <source>
        <dbReference type="ARBA" id="ARBA00001933"/>
    </source>
</evidence>
<evidence type="ECO:0000259" key="5">
    <source>
        <dbReference type="Pfam" id="PF00155"/>
    </source>
</evidence>
<proteinExistence type="predicted"/>
<dbReference type="InterPro" id="IPR015421">
    <property type="entry name" value="PyrdxlP-dep_Trfase_major"/>
</dbReference>
<comment type="cofactor">
    <cofactor evidence="1">
        <name>pyridoxal 5'-phosphate</name>
        <dbReference type="ChEBI" id="CHEBI:597326"/>
    </cofactor>
</comment>
<sequence length="363" mass="38748">MASQAAIGFTRGAPSLDIIDTEGLVEATRLAFAEDPAGTTAYGTAVGYAPLRKWIAEQHGVPVEQVLVTNGSMQADAFLFEQLVSPGDAVIVEAPTYDRTLLNLRQRGAEVHPIALHEDGIDVDAVQALLESGVRPKLAHIIPNFQNPAGYTLSAPKRARLLALASQYGFTLFEDDPYFSIRFEGEQLPTMLSQDTSGSVVYASSFSKTVCPGIRVGYLVGPAEVIAGIAKIATTTYISPNMVSQSIVNQFCRSGRLDKSIDTVRAALRQRKDALVAALERELPKAEYTAPQGGYFMWVRLPGVSIDALADAAAEHGVAFVKGADFLLEGGDDSVRLAYSGLSAEEIDEGVTRLAAAVRSLDA</sequence>
<keyword evidence="7" id="KW-1185">Reference proteome</keyword>
<dbReference type="SUPFAM" id="SSF53383">
    <property type="entry name" value="PLP-dependent transferases"/>
    <property type="match status" value="1"/>
</dbReference>
<dbReference type="Gene3D" id="3.40.640.10">
    <property type="entry name" value="Type I PLP-dependent aspartate aminotransferase-like (Major domain)"/>
    <property type="match status" value="1"/>
</dbReference>
<dbReference type="GO" id="GO:0003677">
    <property type="term" value="F:DNA binding"/>
    <property type="evidence" value="ECO:0007669"/>
    <property type="project" value="UniProtKB-KW"/>
</dbReference>
<organism evidence="6 7">
    <name type="scientific">Umezawaea tangerina</name>
    <dbReference type="NCBI Taxonomy" id="84725"/>
    <lineage>
        <taxon>Bacteria</taxon>
        <taxon>Bacillati</taxon>
        <taxon>Actinomycetota</taxon>
        <taxon>Actinomycetes</taxon>
        <taxon>Pseudonocardiales</taxon>
        <taxon>Pseudonocardiaceae</taxon>
        <taxon>Umezawaea</taxon>
    </lineage>
</organism>
<evidence type="ECO:0000313" key="7">
    <source>
        <dbReference type="Proteomes" id="UP000239494"/>
    </source>
</evidence>
<comment type="caution">
    <text evidence="6">The sequence shown here is derived from an EMBL/GenBank/DDBJ whole genome shotgun (WGS) entry which is preliminary data.</text>
</comment>
<evidence type="ECO:0000256" key="4">
    <source>
        <dbReference type="ARBA" id="ARBA00022898"/>
    </source>
</evidence>
<name>A0A2T0T4Q0_9PSEU</name>
<evidence type="ECO:0000256" key="3">
    <source>
        <dbReference type="ARBA" id="ARBA00022679"/>
    </source>
</evidence>
<dbReference type="Proteomes" id="UP000239494">
    <property type="component" value="Unassembled WGS sequence"/>
</dbReference>
<accession>A0A2T0T4Q0</accession>
<dbReference type="InterPro" id="IPR015422">
    <property type="entry name" value="PyrdxlP-dep_Trfase_small"/>
</dbReference>
<protein>
    <submittedName>
        <fullName evidence="6">DNA-binding transcriptional MocR family regulator</fullName>
    </submittedName>
</protein>
<dbReference type="CDD" id="cd00609">
    <property type="entry name" value="AAT_like"/>
    <property type="match status" value="1"/>
</dbReference>
<dbReference type="GO" id="GO:1901605">
    <property type="term" value="P:alpha-amino acid metabolic process"/>
    <property type="evidence" value="ECO:0007669"/>
    <property type="project" value="TreeGrafter"/>
</dbReference>
<gene>
    <name evidence="6" type="ORF">CLV43_106383</name>
</gene>
<dbReference type="Pfam" id="PF00155">
    <property type="entry name" value="Aminotran_1_2"/>
    <property type="match status" value="1"/>
</dbReference>
<keyword evidence="2" id="KW-0032">Aminotransferase</keyword>
<dbReference type="EMBL" id="PVTF01000006">
    <property type="protein sequence ID" value="PRY40642.1"/>
    <property type="molecule type" value="Genomic_DNA"/>
</dbReference>
<dbReference type="InterPro" id="IPR004839">
    <property type="entry name" value="Aminotransferase_I/II_large"/>
</dbReference>
<dbReference type="Gene3D" id="3.90.1150.10">
    <property type="entry name" value="Aspartate Aminotransferase, domain 1"/>
    <property type="match status" value="1"/>
</dbReference>
<keyword evidence="6" id="KW-0238">DNA-binding</keyword>
<feature type="domain" description="Aminotransferase class I/classII large" evidence="5">
    <location>
        <begin position="24"/>
        <end position="354"/>
    </location>
</feature>
<keyword evidence="3" id="KW-0808">Transferase</keyword>
<dbReference type="AlphaFoldDB" id="A0A2T0T4Q0"/>
<evidence type="ECO:0000313" key="6">
    <source>
        <dbReference type="EMBL" id="PRY40642.1"/>
    </source>
</evidence>
<dbReference type="PANTHER" id="PTHR42790">
    <property type="entry name" value="AMINOTRANSFERASE"/>
    <property type="match status" value="1"/>
</dbReference>
<keyword evidence="4" id="KW-0663">Pyridoxal phosphate</keyword>